<dbReference type="eggNOG" id="ENOG502RXUR">
    <property type="taxonomic scope" value="Eukaryota"/>
</dbReference>
<reference evidence="3" key="1">
    <citation type="journal article" date="2015" name="Nat. Plants">
        <title>Genome expansion of Arabis alpina linked with retrotransposition and reduced symmetric DNA methylation.</title>
        <authorList>
            <person name="Willing E.M."/>
            <person name="Rawat V."/>
            <person name="Mandakova T."/>
            <person name="Maumus F."/>
            <person name="James G.V."/>
            <person name="Nordstroem K.J."/>
            <person name="Becker C."/>
            <person name="Warthmann N."/>
            <person name="Chica C."/>
            <person name="Szarzynska B."/>
            <person name="Zytnicki M."/>
            <person name="Albani M.C."/>
            <person name="Kiefer C."/>
            <person name="Bergonzi S."/>
            <person name="Castaings L."/>
            <person name="Mateos J.L."/>
            <person name="Berns M.C."/>
            <person name="Bujdoso N."/>
            <person name="Piofczyk T."/>
            <person name="de Lorenzo L."/>
            <person name="Barrero-Sicilia C."/>
            <person name="Mateos I."/>
            <person name="Piednoel M."/>
            <person name="Hagmann J."/>
            <person name="Chen-Min-Tao R."/>
            <person name="Iglesias-Fernandez R."/>
            <person name="Schuster S.C."/>
            <person name="Alonso-Blanco C."/>
            <person name="Roudier F."/>
            <person name="Carbonero P."/>
            <person name="Paz-Ares J."/>
            <person name="Davis S.J."/>
            <person name="Pecinka A."/>
            <person name="Quesneville H."/>
            <person name="Colot V."/>
            <person name="Lysak M.A."/>
            <person name="Weigel D."/>
            <person name="Coupland G."/>
            <person name="Schneeberger K."/>
        </authorList>
    </citation>
    <scope>NUCLEOTIDE SEQUENCE [LARGE SCALE GENOMIC DNA]</scope>
    <source>
        <strain evidence="3">cv. Pajares</strain>
    </source>
</reference>
<gene>
    <name evidence="2" type="ORF">AALP_AAs66747U000900</name>
</gene>
<proteinExistence type="predicted"/>
<dbReference type="OMA" id="FIGHGME"/>
<feature type="transmembrane region" description="Helical" evidence="1">
    <location>
        <begin position="221"/>
        <end position="241"/>
    </location>
</feature>
<feature type="transmembrane region" description="Helical" evidence="1">
    <location>
        <begin position="30"/>
        <end position="49"/>
    </location>
</feature>
<accession>A0A087FXA2</accession>
<dbReference type="PANTHER" id="PTHR33133:SF21">
    <property type="entry name" value="TRANSMEMBRANE PROTEIN"/>
    <property type="match status" value="1"/>
</dbReference>
<protein>
    <recommendedName>
        <fullName evidence="4">Transmembrane protein</fullName>
    </recommendedName>
</protein>
<dbReference type="AlphaFoldDB" id="A0A087FXA2"/>
<dbReference type="GO" id="GO:0048441">
    <property type="term" value="P:petal development"/>
    <property type="evidence" value="ECO:0007669"/>
    <property type="project" value="EnsemblPlants"/>
</dbReference>
<dbReference type="GO" id="GO:0008284">
    <property type="term" value="P:positive regulation of cell population proliferation"/>
    <property type="evidence" value="ECO:0007669"/>
    <property type="project" value="EnsemblPlants"/>
</dbReference>
<dbReference type="GO" id="GO:0005886">
    <property type="term" value="C:plasma membrane"/>
    <property type="evidence" value="ECO:0007669"/>
    <property type="project" value="EnsemblPlants"/>
</dbReference>
<sequence>MIEVKRSGSSTPITTTLIDSFLILFKTKHILFPIFAFIAIPLAALHLSLTLCSFRLKNHVFRLEALATVVHTRFEARQIWQESREDAVSLLLLKSRYFVPSFILSCIASITVITSTSLSHHGLNSSLKSSFASVKSSWMRVIATSIVVYGLLILYSPIPMFLSALFGSTPTFRYLITVFSLGIEVFIMAIAGLGLVVSVLEERYGFDAIKEGTALMKERRITGLALAGVFVFLSSFIGHGMEKLAKELDVDSSAGSWWRSVVVTGGWDGWKLVCMYGAEVVLSYVVITVFYCECRKRHGISDANVADDQGLAI</sequence>
<feature type="transmembrane region" description="Helical" evidence="1">
    <location>
        <begin position="138"/>
        <end position="162"/>
    </location>
</feature>
<keyword evidence="1" id="KW-1133">Transmembrane helix</keyword>
<evidence type="ECO:0000256" key="1">
    <source>
        <dbReference type="SAM" id="Phobius"/>
    </source>
</evidence>
<evidence type="ECO:0008006" key="4">
    <source>
        <dbReference type="Google" id="ProtNLM"/>
    </source>
</evidence>
<evidence type="ECO:0000313" key="3">
    <source>
        <dbReference type="Proteomes" id="UP000029120"/>
    </source>
</evidence>
<organism evidence="2 3">
    <name type="scientific">Arabis alpina</name>
    <name type="common">Alpine rock-cress</name>
    <dbReference type="NCBI Taxonomy" id="50452"/>
    <lineage>
        <taxon>Eukaryota</taxon>
        <taxon>Viridiplantae</taxon>
        <taxon>Streptophyta</taxon>
        <taxon>Embryophyta</taxon>
        <taxon>Tracheophyta</taxon>
        <taxon>Spermatophyta</taxon>
        <taxon>Magnoliopsida</taxon>
        <taxon>eudicotyledons</taxon>
        <taxon>Gunneridae</taxon>
        <taxon>Pentapetalae</taxon>
        <taxon>rosids</taxon>
        <taxon>malvids</taxon>
        <taxon>Brassicales</taxon>
        <taxon>Brassicaceae</taxon>
        <taxon>Arabideae</taxon>
        <taxon>Arabis</taxon>
    </lineage>
</organism>
<keyword evidence="1" id="KW-0472">Membrane</keyword>
<keyword evidence="1" id="KW-0812">Transmembrane</keyword>
<feature type="transmembrane region" description="Helical" evidence="1">
    <location>
        <begin position="174"/>
        <end position="200"/>
    </location>
</feature>
<evidence type="ECO:0000313" key="2">
    <source>
        <dbReference type="EMBL" id="KFK22254.1"/>
    </source>
</evidence>
<feature type="transmembrane region" description="Helical" evidence="1">
    <location>
        <begin position="270"/>
        <end position="292"/>
    </location>
</feature>
<keyword evidence="3" id="KW-1185">Reference proteome</keyword>
<dbReference type="Proteomes" id="UP000029120">
    <property type="component" value="Unassembled WGS sequence"/>
</dbReference>
<dbReference type="Gramene" id="KFK22254">
    <property type="protein sequence ID" value="KFK22254"/>
    <property type="gene ID" value="AALP_AAs66747U000900"/>
</dbReference>
<dbReference type="PANTHER" id="PTHR33133">
    <property type="entry name" value="OS08G0107100 PROTEIN-RELATED"/>
    <property type="match status" value="1"/>
</dbReference>
<dbReference type="OrthoDB" id="1293150at2759"/>
<dbReference type="EMBL" id="KL990937">
    <property type="protein sequence ID" value="KFK22254.1"/>
    <property type="molecule type" value="Genomic_DNA"/>
</dbReference>
<name>A0A087FXA2_ARAAL</name>